<dbReference type="InterPro" id="IPR036890">
    <property type="entry name" value="HATPase_C_sf"/>
</dbReference>
<feature type="compositionally biased region" description="Polar residues" evidence="9">
    <location>
        <begin position="1"/>
        <end position="10"/>
    </location>
</feature>
<dbReference type="Pfam" id="PF13176">
    <property type="entry name" value="TPR_7"/>
    <property type="match status" value="1"/>
</dbReference>
<evidence type="ECO:0000313" key="11">
    <source>
        <dbReference type="EMBL" id="VFK61190.1"/>
    </source>
</evidence>
<dbReference type="CDD" id="cd00082">
    <property type="entry name" value="HisKA"/>
    <property type="match status" value="1"/>
</dbReference>
<evidence type="ECO:0000256" key="9">
    <source>
        <dbReference type="SAM" id="MobiDB-lite"/>
    </source>
</evidence>
<dbReference type="SUPFAM" id="SSF55874">
    <property type="entry name" value="ATPase domain of HSP90 chaperone/DNA topoisomerase II/histidine kinase"/>
    <property type="match status" value="1"/>
</dbReference>
<evidence type="ECO:0000256" key="2">
    <source>
        <dbReference type="ARBA" id="ARBA00012438"/>
    </source>
</evidence>
<dbReference type="PANTHER" id="PTHR44943">
    <property type="entry name" value="CELLULOSE SYNTHASE OPERON PROTEIN C"/>
    <property type="match status" value="1"/>
</dbReference>
<feature type="repeat" description="TPR" evidence="7">
    <location>
        <begin position="303"/>
        <end position="336"/>
    </location>
</feature>
<evidence type="ECO:0000256" key="3">
    <source>
        <dbReference type="ARBA" id="ARBA00022553"/>
    </source>
</evidence>
<dbReference type="Gene3D" id="1.10.287.130">
    <property type="match status" value="1"/>
</dbReference>
<feature type="repeat" description="TPR" evidence="7">
    <location>
        <begin position="167"/>
        <end position="200"/>
    </location>
</feature>
<keyword evidence="4" id="KW-0677">Repeat</keyword>
<feature type="repeat" description="TPR" evidence="7">
    <location>
        <begin position="133"/>
        <end position="166"/>
    </location>
</feature>
<dbReference type="GO" id="GO:0000155">
    <property type="term" value="F:phosphorelay sensor kinase activity"/>
    <property type="evidence" value="ECO:0007669"/>
    <property type="project" value="InterPro"/>
</dbReference>
<dbReference type="InterPro" id="IPR005467">
    <property type="entry name" value="His_kinase_dom"/>
</dbReference>
<feature type="repeat" description="TPR" evidence="7">
    <location>
        <begin position="235"/>
        <end position="268"/>
    </location>
</feature>
<evidence type="ECO:0000256" key="1">
    <source>
        <dbReference type="ARBA" id="ARBA00000085"/>
    </source>
</evidence>
<gene>
    <name evidence="11" type="ORF">BECKTUN1418D_GA0071000_11462</name>
</gene>
<dbReference type="InterPro" id="IPR051685">
    <property type="entry name" value="Ycf3/AcsC/BcsC/TPR_MFPF"/>
</dbReference>
<comment type="catalytic activity">
    <reaction evidence="1">
        <text>ATP + protein L-histidine = ADP + protein N-phospho-L-histidine.</text>
        <dbReference type="EC" id="2.7.13.3"/>
    </reaction>
</comment>
<dbReference type="PANTHER" id="PTHR44943:SF9">
    <property type="entry name" value="TPR-REPEAT-CONTAINING PROTEIN"/>
    <property type="match status" value="1"/>
</dbReference>
<dbReference type="PRINTS" id="PR00344">
    <property type="entry name" value="BCTRLSENSOR"/>
</dbReference>
<evidence type="ECO:0000256" key="4">
    <source>
        <dbReference type="ARBA" id="ARBA00022737"/>
    </source>
</evidence>
<feature type="domain" description="Histidine kinase" evidence="10">
    <location>
        <begin position="526"/>
        <end position="740"/>
    </location>
</feature>
<dbReference type="SUPFAM" id="SSF47384">
    <property type="entry name" value="Homodimeric domain of signal transducing histidine kinase"/>
    <property type="match status" value="1"/>
</dbReference>
<dbReference type="Pfam" id="PF02518">
    <property type="entry name" value="HATPase_c"/>
    <property type="match status" value="1"/>
</dbReference>
<proteinExistence type="predicted"/>
<evidence type="ECO:0000256" key="7">
    <source>
        <dbReference type="PROSITE-ProRule" id="PRU00339"/>
    </source>
</evidence>
<feature type="compositionally biased region" description="Basic and acidic residues" evidence="9">
    <location>
        <begin position="37"/>
        <end position="46"/>
    </location>
</feature>
<feature type="repeat" description="TPR" evidence="7">
    <location>
        <begin position="371"/>
        <end position="404"/>
    </location>
</feature>
<feature type="repeat" description="TPR" evidence="7">
    <location>
        <begin position="69"/>
        <end position="102"/>
    </location>
</feature>
<keyword evidence="6" id="KW-0793">Thylakoid</keyword>
<evidence type="ECO:0000256" key="6">
    <source>
        <dbReference type="ARBA" id="ARBA00023078"/>
    </source>
</evidence>
<feature type="coiled-coil region" evidence="8">
    <location>
        <begin position="490"/>
        <end position="517"/>
    </location>
</feature>
<dbReference type="InterPro" id="IPR003661">
    <property type="entry name" value="HisK_dim/P_dom"/>
</dbReference>
<dbReference type="InterPro" id="IPR011990">
    <property type="entry name" value="TPR-like_helical_dom_sf"/>
</dbReference>
<evidence type="ECO:0000256" key="5">
    <source>
        <dbReference type="ARBA" id="ARBA00022803"/>
    </source>
</evidence>
<dbReference type="EMBL" id="CAADFX010000146">
    <property type="protein sequence ID" value="VFK61190.1"/>
    <property type="molecule type" value="Genomic_DNA"/>
</dbReference>
<feature type="repeat" description="TPR" evidence="7">
    <location>
        <begin position="337"/>
        <end position="370"/>
    </location>
</feature>
<dbReference type="Gene3D" id="1.25.40.10">
    <property type="entry name" value="Tetratricopeptide repeat domain"/>
    <property type="match status" value="3"/>
</dbReference>
<keyword evidence="5 7" id="KW-0802">TPR repeat</keyword>
<dbReference type="PROSITE" id="PS50005">
    <property type="entry name" value="TPR"/>
    <property type="match status" value="9"/>
</dbReference>
<accession>A0A451A575</accession>
<keyword evidence="8" id="KW-0175">Coiled coil</keyword>
<dbReference type="Gene3D" id="3.30.565.10">
    <property type="entry name" value="Histidine kinase-like ATPase, C-terminal domain"/>
    <property type="match status" value="1"/>
</dbReference>
<feature type="repeat" description="TPR" evidence="7">
    <location>
        <begin position="201"/>
        <end position="234"/>
    </location>
</feature>
<dbReference type="Pfam" id="PF14559">
    <property type="entry name" value="TPR_19"/>
    <property type="match status" value="1"/>
</dbReference>
<dbReference type="InterPro" id="IPR004358">
    <property type="entry name" value="Sig_transdc_His_kin-like_C"/>
</dbReference>
<dbReference type="SMART" id="SM00028">
    <property type="entry name" value="TPR"/>
    <property type="match status" value="11"/>
</dbReference>
<feature type="repeat" description="TPR" evidence="7">
    <location>
        <begin position="269"/>
        <end position="302"/>
    </location>
</feature>
<dbReference type="Pfam" id="PF13432">
    <property type="entry name" value="TPR_16"/>
    <property type="match status" value="1"/>
</dbReference>
<keyword evidence="3" id="KW-0597">Phosphoprotein</keyword>
<protein>
    <recommendedName>
        <fullName evidence="2">histidine kinase</fullName>
        <ecNumber evidence="2">2.7.13.3</ecNumber>
    </recommendedName>
</protein>
<dbReference type="EC" id="2.7.13.3" evidence="2"/>
<dbReference type="AlphaFoldDB" id="A0A451A575"/>
<name>A0A451A575_9GAMM</name>
<dbReference type="Pfam" id="PF13424">
    <property type="entry name" value="TPR_12"/>
    <property type="match status" value="3"/>
</dbReference>
<dbReference type="InterPro" id="IPR036097">
    <property type="entry name" value="HisK_dim/P_sf"/>
</dbReference>
<reference evidence="11" key="1">
    <citation type="submission" date="2019-02" db="EMBL/GenBank/DDBJ databases">
        <authorList>
            <person name="Gruber-Vodicka R. H."/>
            <person name="Seah K. B. B."/>
        </authorList>
    </citation>
    <scope>NUCLEOTIDE SEQUENCE</scope>
    <source>
        <strain evidence="11">BECK_BY1</strain>
    </source>
</reference>
<dbReference type="PROSITE" id="PS50293">
    <property type="entry name" value="TPR_REGION"/>
    <property type="match status" value="1"/>
</dbReference>
<sequence>MSEKTFSNFQDLGKSLGREPSPKPNPTGARPRSQSKRPRDPKQEFEREEKYLNAQLLRARSDHNRRMEIIQLSKLGTLYCRNGDFKQAIAHHQKVLELEKENSFAFGGLGMTYFGMGDYDQAIIWFSKQLNPIVAMTNLCRAYRHKGDYREGIRFARRVLDKDPENVIAMNELGILHRQLREYDESIHWFEKYRELKPYDKQPLDGLGITCREMGDYDQSIRWFQKQLDHDPNNKQALDGLGITYREMGDYDQSIRWFQKQLEHDPNNKQALDGLGITCREMGDYDQSIRWFQKQLEHDPNNKQALDGLGITCREMGDYDQSIRWFQKQLEHDPNDKQALDGLGITCREMGDFEQSIRWFQKKLDHDPNNKQALDGLGITCREMGDFDQSIRWFQKKLDHYPNDSYAQRGLATTYRRMGATAEAVQLLKQRLYVAPGDRAARKQLTILSEEYEKQGETQAAKEIVDFLRESKPAVAASGAAIPSEARQESENLDQRAARLQKEVDKSQQLLQRFQRLGGLGVMVSSMAHEIMQPLQLILMTAQNCQRDIARKHPEVSFVSADLSDISAMAKRIDDIVRHLRELSRGHKVRRGAVAVNEALEAILKLFGEQFKARGIEIRREFALALPSVFADRMQLEQAFINLLVNARDALEDQTTKCITVRTAASDGHVEIVFSDTGCGILPAQLGEIFDPFFTTKGEDGTGLGLYIVRETILGFEGDIRADSTPGQGTEFIIRFPIMEKEVSPNA</sequence>
<dbReference type="InterPro" id="IPR019734">
    <property type="entry name" value="TPR_rpt"/>
</dbReference>
<evidence type="ECO:0000259" key="10">
    <source>
        <dbReference type="PROSITE" id="PS50109"/>
    </source>
</evidence>
<dbReference type="PROSITE" id="PS50109">
    <property type="entry name" value="HIS_KIN"/>
    <property type="match status" value="1"/>
</dbReference>
<evidence type="ECO:0000256" key="8">
    <source>
        <dbReference type="SAM" id="Coils"/>
    </source>
</evidence>
<dbReference type="SUPFAM" id="SSF81901">
    <property type="entry name" value="HCP-like"/>
    <property type="match status" value="2"/>
</dbReference>
<dbReference type="InterPro" id="IPR003594">
    <property type="entry name" value="HATPase_dom"/>
</dbReference>
<feature type="region of interest" description="Disordered" evidence="9">
    <location>
        <begin position="1"/>
        <end position="46"/>
    </location>
</feature>
<organism evidence="11">
    <name type="scientific">Candidatus Kentrum sp. TUN</name>
    <dbReference type="NCBI Taxonomy" id="2126343"/>
    <lineage>
        <taxon>Bacteria</taxon>
        <taxon>Pseudomonadati</taxon>
        <taxon>Pseudomonadota</taxon>
        <taxon>Gammaproteobacteria</taxon>
        <taxon>Candidatus Kentrum</taxon>
    </lineage>
</organism>
<dbReference type="SMART" id="SM00387">
    <property type="entry name" value="HATPase_c"/>
    <property type="match status" value="1"/>
</dbReference>